<name>A0A7T0G317_9BACT</name>
<dbReference type="PANTHER" id="PTHR43312:SF1">
    <property type="entry name" value="NADP-DEPENDENT OXIDOREDUCTASE DOMAIN-CONTAINING PROTEIN"/>
    <property type="match status" value="1"/>
</dbReference>
<reference evidence="3" key="1">
    <citation type="submission" date="2020-02" db="EMBL/GenBank/DDBJ databases">
        <title>Genomic and physiological characterization of two novel Nitrospinaceae genera.</title>
        <authorList>
            <person name="Mueller A.J."/>
            <person name="Jung M.-Y."/>
            <person name="Strachan C.R."/>
            <person name="Herbold C.W."/>
            <person name="Kirkegaard R.H."/>
            <person name="Daims H."/>
        </authorList>
    </citation>
    <scope>NUCLEOTIDE SEQUENCE [LARGE SCALE GENOMIC DNA]</scope>
</reference>
<dbReference type="Pfam" id="PF00248">
    <property type="entry name" value="Aldo_ket_red"/>
    <property type="match status" value="1"/>
</dbReference>
<dbReference type="InterPro" id="IPR036812">
    <property type="entry name" value="NAD(P)_OxRdtase_dom_sf"/>
</dbReference>
<dbReference type="SUPFAM" id="SSF51430">
    <property type="entry name" value="NAD(P)-linked oxidoreductase"/>
    <property type="match status" value="1"/>
</dbReference>
<dbReference type="Gene3D" id="3.20.20.100">
    <property type="entry name" value="NADP-dependent oxidoreductase domain"/>
    <property type="match status" value="1"/>
</dbReference>
<dbReference type="AlphaFoldDB" id="A0A7T0G317"/>
<protein>
    <submittedName>
        <fullName evidence="2">Aldo/keto reductase</fullName>
    </submittedName>
</protein>
<dbReference type="Proteomes" id="UP000594464">
    <property type="component" value="Chromosome"/>
</dbReference>
<dbReference type="InterPro" id="IPR053135">
    <property type="entry name" value="AKR2_Oxidoreductase"/>
</dbReference>
<dbReference type="EMBL" id="CP048620">
    <property type="protein sequence ID" value="QPJ64894.1"/>
    <property type="molecule type" value="Genomic_DNA"/>
</dbReference>
<dbReference type="CDD" id="cd19086">
    <property type="entry name" value="AKR_AKR11C1"/>
    <property type="match status" value="1"/>
</dbReference>
<organism evidence="2 3">
    <name type="scientific">Candidatus Nitrohelix vancouverensis</name>
    <dbReference type="NCBI Taxonomy" id="2705534"/>
    <lineage>
        <taxon>Bacteria</taxon>
        <taxon>Pseudomonadati</taxon>
        <taxon>Nitrospinota/Tectimicrobiota group</taxon>
        <taxon>Nitrospinota</taxon>
        <taxon>Nitrospinia</taxon>
        <taxon>Nitrospinales</taxon>
        <taxon>Nitrospinaceae</taxon>
        <taxon>Candidatus Nitrohelix</taxon>
    </lineage>
</organism>
<accession>A0A7T0G317</accession>
<evidence type="ECO:0000259" key="1">
    <source>
        <dbReference type="Pfam" id="PF00248"/>
    </source>
</evidence>
<feature type="domain" description="NADP-dependent oxidoreductase" evidence="1">
    <location>
        <begin position="15"/>
        <end position="312"/>
    </location>
</feature>
<sequence length="327" mass="36454">MKYRKFSSCGWEVSEIGLGTWQLGADWGKVDDATAERILETAVDCGINFFDTADVYGLGLSETRIQKFLAKRSEQIIVATKLGRHPEPGWPDNFSLASFRKHTEDSLRRLGVEALDLTQVHCLPTETLQSGELFDWLRQLKQEGKIKQFGLSVESMEEALLCLKQTGLASLQIIFNVLRQKPIPALFEKAKEKGVAIIVRLPLASGLLSGKITADSSWPQEDHRNFNQNGDHFNVGETFSGLPLAQGIALMNEILPKVPEGMTCAQMALRWILDHDAVTTVIPGATRPEQVKANASASKLPLLSAELHEDLRNFYEEKVVQHIRGKY</sequence>
<gene>
    <name evidence="2" type="ORF">G3M78_05650</name>
</gene>
<dbReference type="InterPro" id="IPR023210">
    <property type="entry name" value="NADP_OxRdtase_dom"/>
</dbReference>
<evidence type="ECO:0000313" key="2">
    <source>
        <dbReference type="EMBL" id="QPJ64894.1"/>
    </source>
</evidence>
<evidence type="ECO:0000313" key="3">
    <source>
        <dbReference type="Proteomes" id="UP000594464"/>
    </source>
</evidence>
<proteinExistence type="predicted"/>
<dbReference type="KEGG" id="nva:G3M78_05650"/>
<dbReference type="PANTHER" id="PTHR43312">
    <property type="entry name" value="D-THREO-ALDOSE 1-DEHYDROGENASE"/>
    <property type="match status" value="1"/>
</dbReference>